<gene>
    <name evidence="1" type="ORF">BDY19DRAFT_484327</name>
</gene>
<reference evidence="1" key="1">
    <citation type="journal article" date="2021" name="Environ. Microbiol.">
        <title>Gene family expansions and transcriptome signatures uncover fungal adaptations to wood decay.</title>
        <authorList>
            <person name="Hage H."/>
            <person name="Miyauchi S."/>
            <person name="Viragh M."/>
            <person name="Drula E."/>
            <person name="Min B."/>
            <person name="Chaduli D."/>
            <person name="Navarro D."/>
            <person name="Favel A."/>
            <person name="Norest M."/>
            <person name="Lesage-Meessen L."/>
            <person name="Balint B."/>
            <person name="Merenyi Z."/>
            <person name="de Eugenio L."/>
            <person name="Morin E."/>
            <person name="Martinez A.T."/>
            <person name="Baldrian P."/>
            <person name="Stursova M."/>
            <person name="Martinez M.J."/>
            <person name="Novotny C."/>
            <person name="Magnuson J.K."/>
            <person name="Spatafora J.W."/>
            <person name="Maurice S."/>
            <person name="Pangilinan J."/>
            <person name="Andreopoulos W."/>
            <person name="LaButti K."/>
            <person name="Hundley H."/>
            <person name="Na H."/>
            <person name="Kuo A."/>
            <person name="Barry K."/>
            <person name="Lipzen A."/>
            <person name="Henrissat B."/>
            <person name="Riley R."/>
            <person name="Ahrendt S."/>
            <person name="Nagy L.G."/>
            <person name="Grigoriev I.V."/>
            <person name="Martin F."/>
            <person name="Rosso M.N."/>
        </authorList>
    </citation>
    <scope>NUCLEOTIDE SEQUENCE</scope>
    <source>
        <strain evidence="1">CBS 384.51</strain>
    </source>
</reference>
<comment type="caution">
    <text evidence="1">The sequence shown here is derived from an EMBL/GenBank/DDBJ whole genome shotgun (WGS) entry which is preliminary data.</text>
</comment>
<dbReference type="EMBL" id="MU274903">
    <property type="protein sequence ID" value="KAI0092448.1"/>
    <property type="molecule type" value="Genomic_DNA"/>
</dbReference>
<evidence type="ECO:0000313" key="2">
    <source>
        <dbReference type="Proteomes" id="UP001055072"/>
    </source>
</evidence>
<sequence length="222" mass="23999">MSSNWLSLPQIRTIVFGVVTVFSIIELALSAHSLSATNSFGFYFTYDAFALAVSLLSLLTIPAMFVIDLLRRGAFTSLILVELIWLGILWVLWLASAADSASATSGADCNLNDFFFIPSWFSTVCNETKAVTAFGWLTWAALTGYLVDLLVVSINAHNSGKPIWKSSVRDASSNNANSNLGMSSETKAPVSQQQHQVPVLQQTYPPQQAVPPASNYPGTATV</sequence>
<accession>A0ACB8UDN5</accession>
<evidence type="ECO:0000313" key="1">
    <source>
        <dbReference type="EMBL" id="KAI0092448.1"/>
    </source>
</evidence>
<organism evidence="1 2">
    <name type="scientific">Irpex rosettiformis</name>
    <dbReference type="NCBI Taxonomy" id="378272"/>
    <lineage>
        <taxon>Eukaryota</taxon>
        <taxon>Fungi</taxon>
        <taxon>Dikarya</taxon>
        <taxon>Basidiomycota</taxon>
        <taxon>Agaricomycotina</taxon>
        <taxon>Agaricomycetes</taxon>
        <taxon>Polyporales</taxon>
        <taxon>Irpicaceae</taxon>
        <taxon>Irpex</taxon>
    </lineage>
</organism>
<keyword evidence="2" id="KW-1185">Reference proteome</keyword>
<proteinExistence type="predicted"/>
<name>A0ACB8UDN5_9APHY</name>
<dbReference type="Proteomes" id="UP001055072">
    <property type="component" value="Unassembled WGS sequence"/>
</dbReference>
<protein>
    <submittedName>
        <fullName evidence="1">Uncharacterized protein</fullName>
    </submittedName>
</protein>